<dbReference type="GO" id="GO:0018104">
    <property type="term" value="P:peptidoglycan-protein cross-linking"/>
    <property type="evidence" value="ECO:0007669"/>
    <property type="project" value="TreeGrafter"/>
</dbReference>
<evidence type="ECO:0000256" key="1">
    <source>
        <dbReference type="ARBA" id="ARBA00004752"/>
    </source>
</evidence>
<keyword evidence="5 7" id="KW-0573">Peptidoglycan synthesis</keyword>
<dbReference type="EMBL" id="ONZF01000002">
    <property type="protein sequence ID" value="SPJ23647.1"/>
    <property type="molecule type" value="Genomic_DNA"/>
</dbReference>
<evidence type="ECO:0000256" key="4">
    <source>
        <dbReference type="ARBA" id="ARBA00022960"/>
    </source>
</evidence>
<comment type="pathway">
    <text evidence="1 7">Cell wall biogenesis; peptidoglycan biosynthesis.</text>
</comment>
<keyword evidence="4 7" id="KW-0133">Cell shape</keyword>
<keyword evidence="11" id="KW-1185">Reference proteome</keyword>
<dbReference type="OrthoDB" id="463216at2"/>
<protein>
    <recommendedName>
        <fullName evidence="9">L,D-TPase catalytic domain-containing protein</fullName>
    </recommendedName>
</protein>
<dbReference type="InterPro" id="IPR050979">
    <property type="entry name" value="LD-transpeptidase"/>
</dbReference>
<proteinExistence type="inferred from homology"/>
<keyword evidence="8" id="KW-0732">Signal</keyword>
<comment type="similarity">
    <text evidence="2">Belongs to the YkuD family.</text>
</comment>
<dbReference type="Gene3D" id="2.40.440.10">
    <property type="entry name" value="L,D-transpeptidase catalytic domain-like"/>
    <property type="match status" value="1"/>
</dbReference>
<dbReference type="GO" id="GO:0071972">
    <property type="term" value="F:peptidoglycan L,D-transpeptidase activity"/>
    <property type="evidence" value="ECO:0007669"/>
    <property type="project" value="TreeGrafter"/>
</dbReference>
<accession>A0A2R8BTZ5</accession>
<dbReference type="CDD" id="cd16913">
    <property type="entry name" value="YkuD_like"/>
    <property type="match status" value="1"/>
</dbReference>
<feature type="active site" description="Proton donor/acceptor" evidence="7">
    <location>
        <position position="94"/>
    </location>
</feature>
<evidence type="ECO:0000313" key="10">
    <source>
        <dbReference type="EMBL" id="SPJ23647.1"/>
    </source>
</evidence>
<dbReference type="SUPFAM" id="SSF141523">
    <property type="entry name" value="L,D-transpeptidase catalytic domain-like"/>
    <property type="match status" value="1"/>
</dbReference>
<feature type="active site" description="Nucleophile" evidence="7">
    <location>
        <position position="110"/>
    </location>
</feature>
<dbReference type="InterPro" id="IPR038063">
    <property type="entry name" value="Transpep_catalytic_dom"/>
</dbReference>
<sequence length="139" mass="15328">MIRTLFGALALVLCAGAATAQAVDVRVDLSDQRMTVMRWGKVVATWPVSTARSGKVTPTGTYGPQFMKKRHYSSLYNNAPMPWSIFYSGNYAIHGTNAISRLGRPASAGCVRLHPDNAQRLFGWVQEAGMKNTRIRVVR</sequence>
<reference evidence="10 11" key="1">
    <citation type="submission" date="2018-03" db="EMBL/GenBank/DDBJ databases">
        <authorList>
            <person name="Keele B.F."/>
        </authorList>
    </citation>
    <scope>NUCLEOTIDE SEQUENCE [LARGE SCALE GENOMIC DNA]</scope>
    <source>
        <strain evidence="10 11">CECT 8504</strain>
    </source>
</reference>
<feature type="chain" id="PRO_5015313204" description="L,D-TPase catalytic domain-containing protein" evidence="8">
    <location>
        <begin position="23"/>
        <end position="139"/>
    </location>
</feature>
<keyword evidence="6 7" id="KW-0961">Cell wall biogenesis/degradation</keyword>
<evidence type="ECO:0000313" key="11">
    <source>
        <dbReference type="Proteomes" id="UP000244912"/>
    </source>
</evidence>
<evidence type="ECO:0000256" key="6">
    <source>
        <dbReference type="ARBA" id="ARBA00023316"/>
    </source>
</evidence>
<dbReference type="GO" id="GO:0071555">
    <property type="term" value="P:cell wall organization"/>
    <property type="evidence" value="ECO:0007669"/>
    <property type="project" value="UniProtKB-UniRule"/>
</dbReference>
<feature type="signal peptide" evidence="8">
    <location>
        <begin position="1"/>
        <end position="22"/>
    </location>
</feature>
<dbReference type="Pfam" id="PF03734">
    <property type="entry name" value="YkuD"/>
    <property type="match status" value="1"/>
</dbReference>
<dbReference type="PROSITE" id="PS52029">
    <property type="entry name" value="LD_TPASE"/>
    <property type="match status" value="1"/>
</dbReference>
<dbReference type="PANTHER" id="PTHR30582:SF2">
    <property type="entry name" value="L,D-TRANSPEPTIDASE YCIB-RELATED"/>
    <property type="match status" value="1"/>
</dbReference>
<dbReference type="InterPro" id="IPR005490">
    <property type="entry name" value="LD_TPept_cat_dom"/>
</dbReference>
<evidence type="ECO:0000256" key="7">
    <source>
        <dbReference type="PROSITE-ProRule" id="PRU01373"/>
    </source>
</evidence>
<organism evidence="10 11">
    <name type="scientific">Palleronia abyssalis</name>
    <dbReference type="NCBI Taxonomy" id="1501240"/>
    <lineage>
        <taxon>Bacteria</taxon>
        <taxon>Pseudomonadati</taxon>
        <taxon>Pseudomonadota</taxon>
        <taxon>Alphaproteobacteria</taxon>
        <taxon>Rhodobacterales</taxon>
        <taxon>Roseobacteraceae</taxon>
        <taxon>Palleronia</taxon>
    </lineage>
</organism>
<dbReference type="AlphaFoldDB" id="A0A2R8BTZ5"/>
<evidence type="ECO:0000256" key="8">
    <source>
        <dbReference type="SAM" id="SignalP"/>
    </source>
</evidence>
<dbReference type="RefSeq" id="WP_108893459.1">
    <property type="nucleotide sequence ID" value="NZ_ONZF01000002.1"/>
</dbReference>
<evidence type="ECO:0000259" key="9">
    <source>
        <dbReference type="PROSITE" id="PS52029"/>
    </source>
</evidence>
<evidence type="ECO:0000256" key="2">
    <source>
        <dbReference type="ARBA" id="ARBA00005992"/>
    </source>
</evidence>
<dbReference type="GO" id="GO:0005576">
    <property type="term" value="C:extracellular region"/>
    <property type="evidence" value="ECO:0007669"/>
    <property type="project" value="TreeGrafter"/>
</dbReference>
<feature type="domain" description="L,D-TPase catalytic" evidence="9">
    <location>
        <begin position="23"/>
        <end position="138"/>
    </location>
</feature>
<evidence type="ECO:0000256" key="3">
    <source>
        <dbReference type="ARBA" id="ARBA00022679"/>
    </source>
</evidence>
<gene>
    <name evidence="10" type="ORF">PAA8504_01460</name>
</gene>
<name>A0A2R8BTZ5_9RHOB</name>
<dbReference type="GO" id="GO:0016740">
    <property type="term" value="F:transferase activity"/>
    <property type="evidence" value="ECO:0007669"/>
    <property type="project" value="UniProtKB-KW"/>
</dbReference>
<evidence type="ECO:0000256" key="5">
    <source>
        <dbReference type="ARBA" id="ARBA00022984"/>
    </source>
</evidence>
<dbReference type="UniPathway" id="UPA00219"/>
<dbReference type="GO" id="GO:0008360">
    <property type="term" value="P:regulation of cell shape"/>
    <property type="evidence" value="ECO:0007669"/>
    <property type="project" value="UniProtKB-UniRule"/>
</dbReference>
<dbReference type="Proteomes" id="UP000244912">
    <property type="component" value="Unassembled WGS sequence"/>
</dbReference>
<keyword evidence="3" id="KW-0808">Transferase</keyword>
<dbReference type="PANTHER" id="PTHR30582">
    <property type="entry name" value="L,D-TRANSPEPTIDASE"/>
    <property type="match status" value="1"/>
</dbReference>